<dbReference type="EMBL" id="FOXH01000013">
    <property type="protein sequence ID" value="SFQ26801.1"/>
    <property type="molecule type" value="Genomic_DNA"/>
</dbReference>
<organism evidence="1 2">
    <name type="scientific">Pseudarcicella hirudinis</name>
    <dbReference type="NCBI Taxonomy" id="1079859"/>
    <lineage>
        <taxon>Bacteria</taxon>
        <taxon>Pseudomonadati</taxon>
        <taxon>Bacteroidota</taxon>
        <taxon>Cytophagia</taxon>
        <taxon>Cytophagales</taxon>
        <taxon>Flectobacillaceae</taxon>
        <taxon>Pseudarcicella</taxon>
    </lineage>
</organism>
<dbReference type="AlphaFoldDB" id="A0A1I5X4K4"/>
<dbReference type="STRING" id="1079859.SAMN04515674_113127"/>
<accession>A0A1I5X4K4</accession>
<dbReference type="Proteomes" id="UP000199306">
    <property type="component" value="Unassembled WGS sequence"/>
</dbReference>
<evidence type="ECO:0000313" key="1">
    <source>
        <dbReference type="EMBL" id="SFQ26801.1"/>
    </source>
</evidence>
<dbReference type="OrthoDB" id="916275at2"/>
<reference evidence="1 2" key="1">
    <citation type="submission" date="2016-10" db="EMBL/GenBank/DDBJ databases">
        <authorList>
            <person name="de Groot N.N."/>
        </authorList>
    </citation>
    <scope>NUCLEOTIDE SEQUENCE [LARGE SCALE GENOMIC DNA]</scope>
    <source>
        <strain evidence="2">E92,LMG 26720,CCM 7988</strain>
    </source>
</reference>
<gene>
    <name evidence="1" type="ORF">SAMN04515674_113127</name>
</gene>
<evidence type="ECO:0000313" key="2">
    <source>
        <dbReference type="Proteomes" id="UP000199306"/>
    </source>
</evidence>
<keyword evidence="2" id="KW-1185">Reference proteome</keyword>
<sequence>MYKKIRFKRVLFLAIILIPFWLWLAWFLTPKRKFVAAIIDKTVLTSDGQEHISLTWVLKHQRFTKTLSKLYQIDDYFGFFPLDEQQYKLKGLERFNESQLEQLSQDSDLTFYTDTYGIYREEWFSGKSQTERSGILYGGMANQDVSFLKKMKSKHKLIMMEFNDINSPTSLAVRKNYETEFGIHWTGWIGRYFSSLDTTINEELPHWLVRNYRKKHHGEWPFTKSGIAFVNEKDEVVVLEKDTHLRTEVPFMSSTKFGQEYFKLPQYTKFPYWFDILENNPKVNRIVSYHNIDANIQGKKILARYHIPTQFPGIVMHKAADYEFYYFSGDFSDNPIGLTSAYFKGIEYVAPYMFTDADLSDRNEFFWEIYQPMTTRILEDYYQKINKKPND</sequence>
<proteinExistence type="predicted"/>
<protein>
    <submittedName>
        <fullName evidence="1">Uncharacterized protein</fullName>
    </submittedName>
</protein>
<name>A0A1I5X4K4_9BACT</name>
<dbReference type="RefSeq" id="WP_092018829.1">
    <property type="nucleotide sequence ID" value="NZ_FOXH01000013.1"/>
</dbReference>